<dbReference type="SUPFAM" id="SSF48452">
    <property type="entry name" value="TPR-like"/>
    <property type="match status" value="1"/>
</dbReference>
<evidence type="ECO:0000313" key="2">
    <source>
        <dbReference type="EMBL" id="MUN36018.1"/>
    </source>
</evidence>
<dbReference type="EMBL" id="WOFH01000002">
    <property type="protein sequence ID" value="MUN36018.1"/>
    <property type="molecule type" value="Genomic_DNA"/>
</dbReference>
<reference evidence="2 3" key="1">
    <citation type="submission" date="2019-11" db="EMBL/GenBank/DDBJ databases">
        <authorList>
            <person name="Cao P."/>
        </authorList>
    </citation>
    <scope>NUCLEOTIDE SEQUENCE [LARGE SCALE GENOMIC DNA]</scope>
    <source>
        <strain evidence="2 3">NEAU-AAG5</strain>
    </source>
</reference>
<proteinExistence type="predicted"/>
<dbReference type="Proteomes" id="UP000432015">
    <property type="component" value="Unassembled WGS sequence"/>
</dbReference>
<dbReference type="AlphaFoldDB" id="A0A7K1KV11"/>
<feature type="region of interest" description="Disordered" evidence="1">
    <location>
        <begin position="193"/>
        <end position="265"/>
    </location>
</feature>
<dbReference type="InterPro" id="IPR011990">
    <property type="entry name" value="TPR-like_helical_dom_sf"/>
</dbReference>
<accession>A0A7K1KV11</accession>
<comment type="caution">
    <text evidence="2">The sequence shown here is derived from an EMBL/GenBank/DDBJ whole genome shotgun (WGS) entry which is preliminary data.</text>
</comment>
<gene>
    <name evidence="2" type="ORF">GNZ18_05315</name>
</gene>
<evidence type="ECO:0000256" key="1">
    <source>
        <dbReference type="SAM" id="MobiDB-lite"/>
    </source>
</evidence>
<name>A0A7K1KV11_9ACTN</name>
<keyword evidence="3" id="KW-1185">Reference proteome</keyword>
<dbReference type="RefSeq" id="WP_156214983.1">
    <property type="nucleotide sequence ID" value="NZ_WOFH01000002.1"/>
</dbReference>
<feature type="compositionally biased region" description="Pro residues" evidence="1">
    <location>
        <begin position="201"/>
        <end position="249"/>
    </location>
</feature>
<organism evidence="2 3">
    <name type="scientific">Actinomadura litoris</name>
    <dbReference type="NCBI Taxonomy" id="2678616"/>
    <lineage>
        <taxon>Bacteria</taxon>
        <taxon>Bacillati</taxon>
        <taxon>Actinomycetota</taxon>
        <taxon>Actinomycetes</taxon>
        <taxon>Streptosporangiales</taxon>
        <taxon>Thermomonosporaceae</taxon>
        <taxon>Actinomadura</taxon>
    </lineage>
</organism>
<sequence>MHDEEILAEHFVFGVDIENYSGRSTRHQGLLQERLRSIIEAAADEAGLDPASWKVQGEGDGQYVALPAGADLTRVVGTFVRAIDDRLRLHNEDHSASLELRVRIAMHCDVFVPAAFGTAGPAFVEVARLLAAGPARQALKRDRDAALVLLVSREVFRKVVRSDLAALRERDFTEIQVSHPEKGYDRTAHMHLPHSRRAGDAPPPEAPPRPPPPQTPPPQTPAPQVPAPQAPAPQAPAPQAPAPQGPPPGISFSGDGNRGIVLGNTAGRDMNIKIEEAPKADPRAEGMRAFRHHDYDEAAEQLRRAAAQATTPQDAAGLRFRLALALLRGQRPRLHRRPTIQRAERELGKVLALDPEHAGALLLWAIVKQDYYEMNGFDYTGPPPERMVGALVQAPLDRGRSELAAEIVEHVPAWDNPIWSTVRMRIRPAEDG</sequence>
<protein>
    <recommendedName>
        <fullName evidence="4">Tetratricopeptide repeat protein</fullName>
    </recommendedName>
</protein>
<evidence type="ECO:0008006" key="4">
    <source>
        <dbReference type="Google" id="ProtNLM"/>
    </source>
</evidence>
<evidence type="ECO:0000313" key="3">
    <source>
        <dbReference type="Proteomes" id="UP000432015"/>
    </source>
</evidence>
<dbReference type="Gene3D" id="1.25.40.10">
    <property type="entry name" value="Tetratricopeptide repeat domain"/>
    <property type="match status" value="1"/>
</dbReference>